<evidence type="ECO:0000256" key="9">
    <source>
        <dbReference type="ARBA" id="ARBA00023235"/>
    </source>
</evidence>
<dbReference type="Pfam" id="PF13624">
    <property type="entry name" value="SurA_N_3"/>
    <property type="match status" value="1"/>
</dbReference>
<keyword evidence="8" id="KW-0564">Palmitate</keyword>
<evidence type="ECO:0000256" key="8">
    <source>
        <dbReference type="ARBA" id="ARBA00023139"/>
    </source>
</evidence>
<dbReference type="RefSeq" id="WP_185120731.1">
    <property type="nucleotide sequence ID" value="NZ_JACJVQ010000013.1"/>
</dbReference>
<dbReference type="PROSITE" id="PS50198">
    <property type="entry name" value="PPIC_PPIASE_2"/>
    <property type="match status" value="1"/>
</dbReference>
<dbReference type="InterPro" id="IPR046357">
    <property type="entry name" value="PPIase_dom_sf"/>
</dbReference>
<dbReference type="InterPro" id="IPR050245">
    <property type="entry name" value="PrsA_foldase"/>
</dbReference>
<dbReference type="Gene3D" id="3.10.50.40">
    <property type="match status" value="1"/>
</dbReference>
<dbReference type="PANTHER" id="PTHR47245">
    <property type="entry name" value="PEPTIDYLPROLYL ISOMERASE"/>
    <property type="match status" value="1"/>
</dbReference>
<keyword evidence="5 11" id="KW-0732">Signal</keyword>
<dbReference type="HAMAP" id="MF_01145">
    <property type="entry name" value="Foldase_PrsA"/>
    <property type="match status" value="1"/>
</dbReference>
<reference evidence="15 16" key="1">
    <citation type="submission" date="2020-08" db="EMBL/GenBank/DDBJ databases">
        <title>Cohnella phylogeny.</title>
        <authorList>
            <person name="Dunlap C."/>
        </authorList>
    </citation>
    <scope>NUCLEOTIDE SEQUENCE [LARGE SCALE GENOMIC DNA]</scope>
    <source>
        <strain evidence="15 16">DSM 25241</strain>
    </source>
</reference>
<dbReference type="GO" id="GO:0005886">
    <property type="term" value="C:plasma membrane"/>
    <property type="evidence" value="ECO:0007669"/>
    <property type="project" value="UniProtKB-SubCell"/>
</dbReference>
<evidence type="ECO:0000256" key="12">
    <source>
        <dbReference type="SAM" id="MobiDB-lite"/>
    </source>
</evidence>
<keyword evidence="4 11" id="KW-1003">Cell membrane</keyword>
<evidence type="ECO:0000256" key="2">
    <source>
        <dbReference type="ARBA" id="ARBA00004193"/>
    </source>
</evidence>
<keyword evidence="13" id="KW-0812">Transmembrane</keyword>
<feature type="domain" description="PpiC" evidence="14">
    <location>
        <begin position="224"/>
        <end position="314"/>
    </location>
</feature>
<comment type="function">
    <text evidence="11">Plays a major role in protein secretion by helping the post-translocational extracellular folding of several secreted proteins.</text>
</comment>
<evidence type="ECO:0000259" key="14">
    <source>
        <dbReference type="PROSITE" id="PS50198"/>
    </source>
</evidence>
<dbReference type="Pfam" id="PF13145">
    <property type="entry name" value="Rotamase_2"/>
    <property type="match status" value="1"/>
</dbReference>
<feature type="region of interest" description="Disordered" evidence="12">
    <location>
        <begin position="362"/>
        <end position="396"/>
    </location>
</feature>
<dbReference type="GO" id="GO:0003755">
    <property type="term" value="F:peptidyl-prolyl cis-trans isomerase activity"/>
    <property type="evidence" value="ECO:0007669"/>
    <property type="project" value="UniProtKB-UniRule"/>
</dbReference>
<evidence type="ECO:0000256" key="7">
    <source>
        <dbReference type="ARBA" id="ARBA00023136"/>
    </source>
</evidence>
<accession>A0A841T0X5</accession>
<evidence type="ECO:0000256" key="13">
    <source>
        <dbReference type="SAM" id="Phobius"/>
    </source>
</evidence>
<feature type="compositionally biased region" description="Low complexity" evidence="12">
    <location>
        <begin position="366"/>
        <end position="396"/>
    </location>
</feature>
<dbReference type="GO" id="GO:0006457">
    <property type="term" value="P:protein folding"/>
    <property type="evidence" value="ECO:0007669"/>
    <property type="project" value="UniProtKB-UniRule"/>
</dbReference>
<dbReference type="EMBL" id="JACJVQ010000013">
    <property type="protein sequence ID" value="MBB6635507.1"/>
    <property type="molecule type" value="Genomic_DNA"/>
</dbReference>
<evidence type="ECO:0000256" key="5">
    <source>
        <dbReference type="ARBA" id="ARBA00022729"/>
    </source>
</evidence>
<keyword evidence="6 11" id="KW-0697">Rotamase</keyword>
<dbReference type="InterPro" id="IPR027304">
    <property type="entry name" value="Trigger_fact/SurA_dom_sf"/>
</dbReference>
<dbReference type="SUPFAM" id="SSF109998">
    <property type="entry name" value="Triger factor/SurA peptide-binding domain-like"/>
    <property type="match status" value="1"/>
</dbReference>
<keyword evidence="9 11" id="KW-0413">Isomerase</keyword>
<evidence type="ECO:0000256" key="1">
    <source>
        <dbReference type="ARBA" id="ARBA00000971"/>
    </source>
</evidence>
<keyword evidence="13" id="KW-1133">Transmembrane helix</keyword>
<dbReference type="SUPFAM" id="SSF54534">
    <property type="entry name" value="FKBP-like"/>
    <property type="match status" value="1"/>
</dbReference>
<comment type="similarity">
    <text evidence="3 11">Belongs to the PrsA family.</text>
</comment>
<protein>
    <recommendedName>
        <fullName evidence="11">Foldase protein PrsA</fullName>
        <ecNumber evidence="11">5.2.1.8</ecNumber>
    </recommendedName>
</protein>
<sequence length="396" mass="42919">MSEFRKEPDELNPADEKLDADKPAEELTPAARFDDSATESNADYDENEATEQEKEAKPAAAPVAKAPWPWIAIAVIAVIALIVVLVRDTGGAGGEAVGELNGKKITKAELMDELIKQSGEATIGSQLDQVMMYEVIDAEYEKTGKKVNDADVDAYIKNIREQNGITSDEQFESVLASSGMTVESFRENVLPQLKLRLIFENKQAPTEDELKAYYEENKDSFGTPEQVRASHILLSTKEEAEAVLKQLKEGADFATLAKEKSIDTVSAENGGDLDYFGKGQMNEEFETAAFALKVGELSDVVESPNGYHIIKVADHKDAVTPAYEEVKAEVKNQYLDSKINDGFSDWYEGAKKSNGYKNFLTDEDAAAASPEASEEPSASASASPEASASASASASE</sequence>
<comment type="caution">
    <text evidence="15">The sequence shown here is derived from an EMBL/GenBank/DDBJ whole genome shotgun (WGS) entry which is preliminary data.</text>
</comment>
<evidence type="ECO:0000256" key="11">
    <source>
        <dbReference type="HAMAP-Rule" id="MF_01145"/>
    </source>
</evidence>
<name>A0A841T0X5_9BACL</name>
<evidence type="ECO:0000256" key="4">
    <source>
        <dbReference type="ARBA" id="ARBA00022475"/>
    </source>
</evidence>
<dbReference type="InterPro" id="IPR023059">
    <property type="entry name" value="Foldase_PrsA"/>
</dbReference>
<feature type="region of interest" description="Disordered" evidence="12">
    <location>
        <begin position="1"/>
        <end position="61"/>
    </location>
</feature>
<evidence type="ECO:0000256" key="3">
    <source>
        <dbReference type="ARBA" id="ARBA00006071"/>
    </source>
</evidence>
<comment type="catalytic activity">
    <reaction evidence="1 11">
        <text>[protein]-peptidylproline (omega=180) = [protein]-peptidylproline (omega=0)</text>
        <dbReference type="Rhea" id="RHEA:16237"/>
        <dbReference type="Rhea" id="RHEA-COMP:10747"/>
        <dbReference type="Rhea" id="RHEA-COMP:10748"/>
        <dbReference type="ChEBI" id="CHEBI:83833"/>
        <dbReference type="ChEBI" id="CHEBI:83834"/>
        <dbReference type="EC" id="5.2.1.8"/>
    </reaction>
</comment>
<keyword evidence="10" id="KW-0449">Lipoprotein</keyword>
<feature type="transmembrane region" description="Helical" evidence="13">
    <location>
        <begin position="68"/>
        <end position="86"/>
    </location>
</feature>
<evidence type="ECO:0000313" key="15">
    <source>
        <dbReference type="EMBL" id="MBB6635507.1"/>
    </source>
</evidence>
<dbReference type="EC" id="5.2.1.8" evidence="11"/>
<dbReference type="AlphaFoldDB" id="A0A841T0X5"/>
<comment type="subcellular location">
    <subcellularLocation>
        <location evidence="2">Cell membrane</location>
        <topology evidence="2">Lipid-anchor</topology>
    </subcellularLocation>
</comment>
<evidence type="ECO:0000313" key="16">
    <source>
        <dbReference type="Proteomes" id="UP000535838"/>
    </source>
</evidence>
<keyword evidence="7 11" id="KW-0472">Membrane</keyword>
<evidence type="ECO:0000256" key="6">
    <source>
        <dbReference type="ARBA" id="ARBA00023110"/>
    </source>
</evidence>
<dbReference type="Gene3D" id="1.10.4030.10">
    <property type="entry name" value="Porin chaperone SurA, peptide-binding domain"/>
    <property type="match status" value="1"/>
</dbReference>
<proteinExistence type="inferred from homology"/>
<gene>
    <name evidence="11" type="primary">prsA</name>
    <name evidence="15" type="ORF">H7B67_15415</name>
</gene>
<dbReference type="InterPro" id="IPR000297">
    <property type="entry name" value="PPIase_PpiC"/>
</dbReference>
<dbReference type="PANTHER" id="PTHR47245:SF1">
    <property type="entry name" value="FOLDASE PROTEIN PRSA"/>
    <property type="match status" value="1"/>
</dbReference>
<organism evidence="15 16">
    <name type="scientific">Cohnella thailandensis</name>
    <dbReference type="NCBI Taxonomy" id="557557"/>
    <lineage>
        <taxon>Bacteria</taxon>
        <taxon>Bacillati</taxon>
        <taxon>Bacillota</taxon>
        <taxon>Bacilli</taxon>
        <taxon>Bacillales</taxon>
        <taxon>Paenibacillaceae</taxon>
        <taxon>Cohnella</taxon>
    </lineage>
</organism>
<feature type="compositionally biased region" description="Basic and acidic residues" evidence="12">
    <location>
        <begin position="1"/>
        <end position="25"/>
    </location>
</feature>
<keyword evidence="16" id="KW-1185">Reference proteome</keyword>
<evidence type="ECO:0000256" key="10">
    <source>
        <dbReference type="ARBA" id="ARBA00023288"/>
    </source>
</evidence>
<dbReference type="Proteomes" id="UP000535838">
    <property type="component" value="Unassembled WGS sequence"/>
</dbReference>